<keyword evidence="1" id="KW-1133">Transmembrane helix</keyword>
<comment type="caution">
    <text evidence="2">The sequence shown here is derived from an EMBL/GenBank/DDBJ whole genome shotgun (WGS) entry which is preliminary data.</text>
</comment>
<proteinExistence type="predicted"/>
<keyword evidence="3" id="KW-1185">Reference proteome</keyword>
<name>A0A6G4XKN0_9ACTN</name>
<evidence type="ECO:0000313" key="3">
    <source>
        <dbReference type="Proteomes" id="UP000481109"/>
    </source>
</evidence>
<keyword evidence="1" id="KW-0472">Membrane</keyword>
<feature type="transmembrane region" description="Helical" evidence="1">
    <location>
        <begin position="133"/>
        <end position="153"/>
    </location>
</feature>
<sequence>MPNHYTAMGAVAAAGSLVRRPVSYPGLVLGLATATLMRPNDGVWVALPLCAAALLWRRRRAALAVAGGVAAGLAPWVVEAELRFGGLGARLDAAGEIQGGLRPVFSVPAHVSALDGRLLCRPCDGDSPSPPGVMIWLLLIPLAVIGGWLAKRAGPGPVDAGPRRAMALVLATAACSAAPYFFLVPYAAPRFLFPAYALLALPAALGLLAVREAVRGSRTRTALAAGVLAAHLTGQFLLVDRHGGIQAGARGDWERVARVLRAQGLEAPCTIGGNAMLQPVAYTSGCVPKKTGIPDALVLVHRAPPRWARDWERHPVPDTYNTGWSVLVRPGPKRP</sequence>
<feature type="transmembrane region" description="Helical" evidence="1">
    <location>
        <begin position="191"/>
        <end position="210"/>
    </location>
</feature>
<dbReference type="EMBL" id="JAAKZW010000076">
    <property type="protein sequence ID" value="NGO77773.1"/>
    <property type="molecule type" value="Genomic_DNA"/>
</dbReference>
<dbReference type="AlphaFoldDB" id="A0A6G4XKN0"/>
<feature type="transmembrane region" description="Helical" evidence="1">
    <location>
        <begin position="165"/>
        <end position="185"/>
    </location>
</feature>
<gene>
    <name evidence="2" type="ORF">G6045_19230</name>
</gene>
<evidence type="ECO:0000313" key="2">
    <source>
        <dbReference type="EMBL" id="NGO77773.1"/>
    </source>
</evidence>
<accession>A0A6G4XKN0</accession>
<feature type="transmembrane region" description="Helical" evidence="1">
    <location>
        <begin position="61"/>
        <end position="78"/>
    </location>
</feature>
<organism evidence="2 3">
    <name type="scientific">Streptomyces mesophilus</name>
    <dbReference type="NCBI Taxonomy" id="1775132"/>
    <lineage>
        <taxon>Bacteria</taxon>
        <taxon>Bacillati</taxon>
        <taxon>Actinomycetota</taxon>
        <taxon>Actinomycetes</taxon>
        <taxon>Kitasatosporales</taxon>
        <taxon>Streptomycetaceae</taxon>
        <taxon>Streptomyces</taxon>
    </lineage>
</organism>
<evidence type="ECO:0008006" key="4">
    <source>
        <dbReference type="Google" id="ProtNLM"/>
    </source>
</evidence>
<dbReference type="Proteomes" id="UP000481109">
    <property type="component" value="Unassembled WGS sequence"/>
</dbReference>
<keyword evidence="1" id="KW-0812">Transmembrane</keyword>
<protein>
    <recommendedName>
        <fullName evidence="4">Glycosyltransferase RgtA/B/C/D-like domain-containing protein</fullName>
    </recommendedName>
</protein>
<evidence type="ECO:0000256" key="1">
    <source>
        <dbReference type="SAM" id="Phobius"/>
    </source>
</evidence>
<reference evidence="2 3" key="1">
    <citation type="submission" date="2020-02" db="EMBL/GenBank/DDBJ databases">
        <title>Whole-genome analyses of novel actinobacteria.</title>
        <authorList>
            <person name="Sahin N."/>
            <person name="Tokatli A."/>
        </authorList>
    </citation>
    <scope>NUCLEOTIDE SEQUENCE [LARGE SCALE GENOMIC DNA]</scope>
    <source>
        <strain evidence="2 3">YC504</strain>
    </source>
</reference>